<reference evidence="1 2" key="2">
    <citation type="journal article" date="2022" name="Mol. Ecol. Resour.">
        <title>The genomes of chicory, endive, great burdock and yacon provide insights into Asteraceae paleo-polyploidization history and plant inulin production.</title>
        <authorList>
            <person name="Fan W."/>
            <person name="Wang S."/>
            <person name="Wang H."/>
            <person name="Wang A."/>
            <person name="Jiang F."/>
            <person name="Liu H."/>
            <person name="Zhao H."/>
            <person name="Xu D."/>
            <person name="Zhang Y."/>
        </authorList>
    </citation>
    <scope>NUCLEOTIDE SEQUENCE [LARGE SCALE GENOMIC DNA]</scope>
    <source>
        <strain evidence="2">cv. Niubang</strain>
    </source>
</reference>
<sequence>MIVCREGRVPIPTGPHQFQLTFQAMLLSPSHPKDFNITHTPRHRFLLTDKNPLSIFISFLPNGLIREIFKQIAS</sequence>
<name>A0ACB9FG76_ARCLA</name>
<evidence type="ECO:0000313" key="2">
    <source>
        <dbReference type="Proteomes" id="UP001055879"/>
    </source>
</evidence>
<accession>A0ACB9FG76</accession>
<dbReference type="EMBL" id="CM042047">
    <property type="protein sequence ID" value="KAI3770077.1"/>
    <property type="molecule type" value="Genomic_DNA"/>
</dbReference>
<protein>
    <submittedName>
        <fullName evidence="1">Uncharacterized protein</fullName>
    </submittedName>
</protein>
<reference evidence="2" key="1">
    <citation type="journal article" date="2022" name="Mol. Ecol. Resour.">
        <title>The genomes of chicory, endive, great burdock and yacon provide insights into Asteraceae palaeo-polyploidization history and plant inulin production.</title>
        <authorList>
            <person name="Fan W."/>
            <person name="Wang S."/>
            <person name="Wang H."/>
            <person name="Wang A."/>
            <person name="Jiang F."/>
            <person name="Liu H."/>
            <person name="Zhao H."/>
            <person name="Xu D."/>
            <person name="Zhang Y."/>
        </authorList>
    </citation>
    <scope>NUCLEOTIDE SEQUENCE [LARGE SCALE GENOMIC DNA]</scope>
    <source>
        <strain evidence="2">cv. Niubang</strain>
    </source>
</reference>
<organism evidence="1 2">
    <name type="scientific">Arctium lappa</name>
    <name type="common">Greater burdock</name>
    <name type="synonym">Lappa major</name>
    <dbReference type="NCBI Taxonomy" id="4217"/>
    <lineage>
        <taxon>Eukaryota</taxon>
        <taxon>Viridiplantae</taxon>
        <taxon>Streptophyta</taxon>
        <taxon>Embryophyta</taxon>
        <taxon>Tracheophyta</taxon>
        <taxon>Spermatophyta</taxon>
        <taxon>Magnoliopsida</taxon>
        <taxon>eudicotyledons</taxon>
        <taxon>Gunneridae</taxon>
        <taxon>Pentapetalae</taxon>
        <taxon>asterids</taxon>
        <taxon>campanulids</taxon>
        <taxon>Asterales</taxon>
        <taxon>Asteraceae</taxon>
        <taxon>Carduoideae</taxon>
        <taxon>Cardueae</taxon>
        <taxon>Arctiinae</taxon>
        <taxon>Arctium</taxon>
    </lineage>
</organism>
<proteinExistence type="predicted"/>
<evidence type="ECO:0000313" key="1">
    <source>
        <dbReference type="EMBL" id="KAI3770077.1"/>
    </source>
</evidence>
<gene>
    <name evidence="1" type="ORF">L6452_01198</name>
</gene>
<keyword evidence="2" id="KW-1185">Reference proteome</keyword>
<dbReference type="Proteomes" id="UP001055879">
    <property type="component" value="Linkage Group LG01"/>
</dbReference>
<comment type="caution">
    <text evidence="1">The sequence shown here is derived from an EMBL/GenBank/DDBJ whole genome shotgun (WGS) entry which is preliminary data.</text>
</comment>